<dbReference type="GO" id="GO:0048038">
    <property type="term" value="F:quinone binding"/>
    <property type="evidence" value="ECO:0007669"/>
    <property type="project" value="TreeGrafter"/>
</dbReference>
<organism evidence="4 5">
    <name type="scientific">Sulfitobacter guttiformis</name>
    <dbReference type="NCBI Taxonomy" id="74349"/>
    <lineage>
        <taxon>Bacteria</taxon>
        <taxon>Pseudomonadati</taxon>
        <taxon>Pseudomonadota</taxon>
        <taxon>Alphaproteobacteria</taxon>
        <taxon>Rhodobacterales</taxon>
        <taxon>Roseobacteraceae</taxon>
        <taxon>Sulfitobacter</taxon>
    </lineage>
</organism>
<dbReference type="PRINTS" id="PR00081">
    <property type="entry name" value="GDHRDH"/>
</dbReference>
<dbReference type="EMBL" id="RAQK01000001">
    <property type="protein sequence ID" value="RKE97521.1"/>
    <property type="molecule type" value="Genomic_DNA"/>
</dbReference>
<evidence type="ECO:0000259" key="3">
    <source>
        <dbReference type="SMART" id="SM00822"/>
    </source>
</evidence>
<dbReference type="InterPro" id="IPR036291">
    <property type="entry name" value="NAD(P)-bd_dom_sf"/>
</dbReference>
<keyword evidence="2" id="KW-0560">Oxidoreductase</keyword>
<dbReference type="PANTHER" id="PTHR42760">
    <property type="entry name" value="SHORT-CHAIN DEHYDROGENASES/REDUCTASES FAMILY MEMBER"/>
    <property type="match status" value="1"/>
</dbReference>
<dbReference type="SUPFAM" id="SSF51735">
    <property type="entry name" value="NAD(P)-binding Rossmann-fold domains"/>
    <property type="match status" value="1"/>
</dbReference>
<accession>A0A420DT62</accession>
<protein>
    <submittedName>
        <fullName evidence="4">3-oxoacyl-[acyl-carrier protein] reductase</fullName>
    </submittedName>
</protein>
<dbReference type="RefSeq" id="WP_025060910.1">
    <property type="nucleotide sequence ID" value="NZ_RAQK01000001.1"/>
</dbReference>
<dbReference type="InterPro" id="IPR020904">
    <property type="entry name" value="Sc_DH/Rdtase_CS"/>
</dbReference>
<evidence type="ECO:0000256" key="1">
    <source>
        <dbReference type="ARBA" id="ARBA00006484"/>
    </source>
</evidence>
<dbReference type="PRINTS" id="PR00080">
    <property type="entry name" value="SDRFAMILY"/>
</dbReference>
<dbReference type="GO" id="GO:0016616">
    <property type="term" value="F:oxidoreductase activity, acting on the CH-OH group of donors, NAD or NADP as acceptor"/>
    <property type="evidence" value="ECO:0007669"/>
    <property type="project" value="TreeGrafter"/>
</dbReference>
<dbReference type="GO" id="GO:0006633">
    <property type="term" value="P:fatty acid biosynthetic process"/>
    <property type="evidence" value="ECO:0007669"/>
    <property type="project" value="TreeGrafter"/>
</dbReference>
<dbReference type="OrthoDB" id="9779623at2"/>
<keyword evidence="5" id="KW-1185">Reference proteome</keyword>
<gene>
    <name evidence="4" type="ORF">C8N30_2132</name>
</gene>
<comment type="similarity">
    <text evidence="1">Belongs to the short-chain dehydrogenases/reductases (SDR) family.</text>
</comment>
<dbReference type="InterPro" id="IPR002347">
    <property type="entry name" value="SDR_fam"/>
</dbReference>
<dbReference type="SMART" id="SM00822">
    <property type="entry name" value="PKS_KR"/>
    <property type="match status" value="1"/>
</dbReference>
<comment type="caution">
    <text evidence="4">The sequence shown here is derived from an EMBL/GenBank/DDBJ whole genome shotgun (WGS) entry which is preliminary data.</text>
</comment>
<evidence type="ECO:0000313" key="5">
    <source>
        <dbReference type="Proteomes" id="UP000284407"/>
    </source>
</evidence>
<sequence length="243" mass="24340">MYRTVIIGASGEIGAAMVQAALARGDVVAALDLVGPEQGGCAHTGSIDITSLANVREALGRCRDALGGIDVLINAAGIMTKGALHETTDADFARVLDVNLSGAFRLTQTAADLMGADGGAILHTSSIHALRGAQNRIAYAASKGGITALVQAAASELGPLGITINAVAPGPVGRGMGSQPEDRRRAISRVPLMRVAEAAEVAAAAMFLTSAGGRFITGHVLPVDGGAGATFFAGPTAAMSLVE</sequence>
<dbReference type="PROSITE" id="PS00061">
    <property type="entry name" value="ADH_SHORT"/>
    <property type="match status" value="1"/>
</dbReference>
<dbReference type="STRING" id="1443111.Z949_193"/>
<proteinExistence type="inferred from homology"/>
<dbReference type="Pfam" id="PF13561">
    <property type="entry name" value="adh_short_C2"/>
    <property type="match status" value="1"/>
</dbReference>
<reference evidence="4 5" key="1">
    <citation type="submission" date="2018-09" db="EMBL/GenBank/DDBJ databases">
        <title>Genomic Encyclopedia of Archaeal and Bacterial Type Strains, Phase II (KMG-II): from individual species to whole genera.</title>
        <authorList>
            <person name="Goeker M."/>
        </authorList>
    </citation>
    <scope>NUCLEOTIDE SEQUENCE [LARGE SCALE GENOMIC DNA]</scope>
    <source>
        <strain evidence="4 5">DSM 11458</strain>
    </source>
</reference>
<feature type="domain" description="Ketoreductase" evidence="3">
    <location>
        <begin position="3"/>
        <end position="170"/>
    </location>
</feature>
<dbReference type="AlphaFoldDB" id="A0A420DT62"/>
<evidence type="ECO:0000313" key="4">
    <source>
        <dbReference type="EMBL" id="RKE97521.1"/>
    </source>
</evidence>
<evidence type="ECO:0000256" key="2">
    <source>
        <dbReference type="ARBA" id="ARBA00023002"/>
    </source>
</evidence>
<dbReference type="PANTHER" id="PTHR42760:SF133">
    <property type="entry name" value="3-OXOACYL-[ACYL-CARRIER-PROTEIN] REDUCTASE"/>
    <property type="match status" value="1"/>
</dbReference>
<dbReference type="Gene3D" id="3.40.50.720">
    <property type="entry name" value="NAD(P)-binding Rossmann-like Domain"/>
    <property type="match status" value="1"/>
</dbReference>
<name>A0A420DT62_9RHOB</name>
<dbReference type="Proteomes" id="UP000284407">
    <property type="component" value="Unassembled WGS sequence"/>
</dbReference>
<dbReference type="CDD" id="cd05233">
    <property type="entry name" value="SDR_c"/>
    <property type="match status" value="1"/>
</dbReference>
<dbReference type="InterPro" id="IPR057326">
    <property type="entry name" value="KR_dom"/>
</dbReference>